<evidence type="ECO:0000259" key="3">
    <source>
        <dbReference type="PROSITE" id="PS51980"/>
    </source>
</evidence>
<gene>
    <name evidence="4" type="ORF">NPIL_527351</name>
    <name evidence="5" type="ORF">NPIL_702171</name>
</gene>
<dbReference type="GO" id="GO:0008023">
    <property type="term" value="C:transcription elongation factor complex"/>
    <property type="evidence" value="ECO:0007669"/>
    <property type="project" value="TreeGrafter"/>
</dbReference>
<evidence type="ECO:0000313" key="6">
    <source>
        <dbReference type="Proteomes" id="UP000887013"/>
    </source>
</evidence>
<dbReference type="Gene3D" id="6.10.140.340">
    <property type="match status" value="1"/>
</dbReference>
<dbReference type="OrthoDB" id="6433770at2759"/>
<dbReference type="AlphaFoldDB" id="A0A8X6TI86"/>
<dbReference type="SUPFAM" id="SSF144292">
    <property type="entry name" value="occludin/ELL-like"/>
    <property type="match status" value="1"/>
</dbReference>
<accession>A0A8X6TI86</accession>
<evidence type="ECO:0000313" key="4">
    <source>
        <dbReference type="EMBL" id="GFT11194.1"/>
    </source>
</evidence>
<evidence type="ECO:0000313" key="5">
    <source>
        <dbReference type="EMBL" id="GFU43474.1"/>
    </source>
</evidence>
<feature type="domain" description="OCEL" evidence="3">
    <location>
        <begin position="259"/>
        <end position="366"/>
    </location>
</feature>
<dbReference type="EMBL" id="BMAW01132413">
    <property type="protein sequence ID" value="GFU43474.1"/>
    <property type="molecule type" value="Genomic_DNA"/>
</dbReference>
<comment type="caution">
    <text evidence="4">The sequence shown here is derived from an EMBL/GenBank/DDBJ whole genome shotgun (WGS) entry which is preliminary data.</text>
</comment>
<dbReference type="PANTHER" id="PTHR23288">
    <property type="entry name" value="OCCLUDIN AND RNA POLYMERASE II ELONGATION FACTOR ELL"/>
    <property type="match status" value="1"/>
</dbReference>
<dbReference type="PANTHER" id="PTHR23288:SF17">
    <property type="entry name" value="RNA POLYMERASE II ELONGATION FACTOR ELL"/>
    <property type="match status" value="1"/>
</dbReference>
<evidence type="ECO:0000256" key="1">
    <source>
        <dbReference type="ARBA" id="ARBA00009171"/>
    </source>
</evidence>
<proteinExistence type="inferred from homology"/>
<evidence type="ECO:0000256" key="2">
    <source>
        <dbReference type="PROSITE-ProRule" id="PRU01324"/>
    </source>
</evidence>
<comment type="similarity">
    <text evidence="1 2">Belongs to the ELL/occludin family.</text>
</comment>
<reference evidence="4" key="1">
    <citation type="submission" date="2020-08" db="EMBL/GenBank/DDBJ databases">
        <title>Multicomponent nature underlies the extraordinary mechanical properties of spider dragline silk.</title>
        <authorList>
            <person name="Kono N."/>
            <person name="Nakamura H."/>
            <person name="Mori M."/>
            <person name="Yoshida Y."/>
            <person name="Ohtoshi R."/>
            <person name="Malay A.D."/>
            <person name="Moran D.A.P."/>
            <person name="Tomita M."/>
            <person name="Numata K."/>
            <person name="Arakawa K."/>
        </authorList>
    </citation>
    <scope>NUCLEOTIDE SEQUENCE</scope>
</reference>
<name>A0A8X6TI86_NEPPI</name>
<sequence length="366" mass="42572">MKNTNQDTSMKSGLMYLKMNSNKISPLNEVIGMHSLKRSDTVPLHKRFSNKQHKLKDFYSGLPIKSRLKMKDSLINPSIHPSIEGIKKRGIIKVSIPIEYSNGVFKVPSILKTSKSIHRAKNVDQVSEVKPLSVFSSKRKNVDSNFTVKSANPNLKIIKANLVFKKSGLVYLKLNSHKLSPLEELDAFSQKNSAPYLLHNNYYNVGCNHPLPSLSKSLPIYKNGEVTLLETSENSSIMEFPMEWDNLEWGIDDHYQDVTDYKKCYSKITSKEQRNIYYANYTVELQEYRDLHSQIINIKKLFENLQLHLSSCQRGTNEYKEIHSMLDEKYKAYQKDHNYIYTRLRSNHLHIKLSYIKKLIKEFDKM</sequence>
<dbReference type="Pfam" id="PF07303">
    <property type="entry name" value="Occludin_ELL"/>
    <property type="match status" value="1"/>
</dbReference>
<organism evidence="4 6">
    <name type="scientific">Nephila pilipes</name>
    <name type="common">Giant wood spider</name>
    <name type="synonym">Nephila maculata</name>
    <dbReference type="NCBI Taxonomy" id="299642"/>
    <lineage>
        <taxon>Eukaryota</taxon>
        <taxon>Metazoa</taxon>
        <taxon>Ecdysozoa</taxon>
        <taxon>Arthropoda</taxon>
        <taxon>Chelicerata</taxon>
        <taxon>Arachnida</taxon>
        <taxon>Araneae</taxon>
        <taxon>Araneomorphae</taxon>
        <taxon>Entelegynae</taxon>
        <taxon>Araneoidea</taxon>
        <taxon>Nephilidae</taxon>
        <taxon>Nephila</taxon>
    </lineage>
</organism>
<dbReference type="GO" id="GO:0000987">
    <property type="term" value="F:cis-regulatory region sequence-specific DNA binding"/>
    <property type="evidence" value="ECO:0007669"/>
    <property type="project" value="TreeGrafter"/>
</dbReference>
<keyword evidence="6" id="KW-1185">Reference proteome</keyword>
<dbReference type="InterPro" id="IPR010844">
    <property type="entry name" value="Occludin_ELL"/>
</dbReference>
<dbReference type="PROSITE" id="PS51980">
    <property type="entry name" value="OCEL"/>
    <property type="match status" value="1"/>
</dbReference>
<dbReference type="EMBL" id="BMAW01057453">
    <property type="protein sequence ID" value="GFT11194.1"/>
    <property type="molecule type" value="Genomic_DNA"/>
</dbReference>
<dbReference type="GO" id="GO:0032968">
    <property type="term" value="P:positive regulation of transcription elongation by RNA polymerase II"/>
    <property type="evidence" value="ECO:0007669"/>
    <property type="project" value="TreeGrafter"/>
</dbReference>
<dbReference type="Proteomes" id="UP000887013">
    <property type="component" value="Unassembled WGS sequence"/>
</dbReference>
<dbReference type="GO" id="GO:0042795">
    <property type="term" value="P:snRNA transcription by RNA polymerase II"/>
    <property type="evidence" value="ECO:0007669"/>
    <property type="project" value="TreeGrafter"/>
</dbReference>
<dbReference type="InterPro" id="IPR031176">
    <property type="entry name" value="ELL/occludin"/>
</dbReference>
<protein>
    <recommendedName>
        <fullName evidence="3">OCEL domain-containing protein</fullName>
    </recommendedName>
</protein>